<evidence type="ECO:0000256" key="6">
    <source>
        <dbReference type="ARBA" id="ARBA00030427"/>
    </source>
</evidence>
<dbReference type="Gene3D" id="2.60.40.790">
    <property type="match status" value="1"/>
</dbReference>
<dbReference type="CDD" id="cd06467">
    <property type="entry name" value="p23_NUDC_like"/>
    <property type="match status" value="1"/>
</dbReference>
<dbReference type="AlphaFoldDB" id="A0A5A8D7V1"/>
<dbReference type="GO" id="GO:0051082">
    <property type="term" value="F:unfolded protein binding"/>
    <property type="evidence" value="ECO:0007669"/>
    <property type="project" value="TreeGrafter"/>
</dbReference>
<dbReference type="Pfam" id="PF04969">
    <property type="entry name" value="CS"/>
    <property type="match status" value="1"/>
</dbReference>
<keyword evidence="4" id="KW-0963">Cytoplasm</keyword>
<accession>A0A5A8D7V1</accession>
<dbReference type="FunFam" id="2.60.40.790:FF:000001">
    <property type="entry name" value="Nuclear migration protein nudC"/>
    <property type="match status" value="1"/>
</dbReference>
<proteinExistence type="inferred from homology"/>
<dbReference type="EMBL" id="VLTO01000152">
    <property type="protein sequence ID" value="KAA0160694.1"/>
    <property type="molecule type" value="Genomic_DNA"/>
</dbReference>
<gene>
    <name evidence="9" type="ORF">FNF27_08232</name>
</gene>
<dbReference type="SUPFAM" id="SSF49764">
    <property type="entry name" value="HSP20-like chaperones"/>
    <property type="match status" value="1"/>
</dbReference>
<evidence type="ECO:0000256" key="1">
    <source>
        <dbReference type="ARBA" id="ARBA00004496"/>
    </source>
</evidence>
<dbReference type="PROSITE" id="PS51203">
    <property type="entry name" value="CS"/>
    <property type="match status" value="1"/>
</dbReference>
<dbReference type="InterPro" id="IPR007052">
    <property type="entry name" value="CS_dom"/>
</dbReference>
<feature type="region of interest" description="Disordered" evidence="7">
    <location>
        <begin position="165"/>
        <end position="192"/>
    </location>
</feature>
<protein>
    <recommendedName>
        <fullName evidence="3">Nuclear migration protein nudC</fullName>
    </recommendedName>
    <alternativeName>
        <fullName evidence="6">Nuclear distribution protein C homolog</fullName>
    </alternativeName>
</protein>
<evidence type="ECO:0000256" key="4">
    <source>
        <dbReference type="ARBA" id="ARBA00022490"/>
    </source>
</evidence>
<name>A0A5A8D7V1_CAFRO</name>
<evidence type="ECO:0000259" key="8">
    <source>
        <dbReference type="PROSITE" id="PS51203"/>
    </source>
</evidence>
<dbReference type="PANTHER" id="PTHR12356:SF3">
    <property type="entry name" value="NUCLEAR MIGRATION PROTEIN NUDC"/>
    <property type="match status" value="1"/>
</dbReference>
<evidence type="ECO:0000256" key="5">
    <source>
        <dbReference type="ARBA" id="ARBA00022553"/>
    </source>
</evidence>
<comment type="caution">
    <text evidence="9">The sequence shown here is derived from an EMBL/GenBank/DDBJ whole genome shotgun (WGS) entry which is preliminary data.</text>
</comment>
<dbReference type="GO" id="GO:0005737">
    <property type="term" value="C:cytoplasm"/>
    <property type="evidence" value="ECO:0007669"/>
    <property type="project" value="UniProtKB-SubCell"/>
</dbReference>
<dbReference type="InterPro" id="IPR025934">
    <property type="entry name" value="NudC_N_dom"/>
</dbReference>
<dbReference type="InterPro" id="IPR008978">
    <property type="entry name" value="HSP20-like_chaperone"/>
</dbReference>
<evidence type="ECO:0000256" key="2">
    <source>
        <dbReference type="ARBA" id="ARBA00010513"/>
    </source>
</evidence>
<organism evidence="9 10">
    <name type="scientific">Cafeteria roenbergensis</name>
    <name type="common">Marine flagellate</name>
    <dbReference type="NCBI Taxonomy" id="33653"/>
    <lineage>
        <taxon>Eukaryota</taxon>
        <taxon>Sar</taxon>
        <taxon>Stramenopiles</taxon>
        <taxon>Bigyra</taxon>
        <taxon>Opalozoa</taxon>
        <taxon>Bicosoecida</taxon>
        <taxon>Cafeteriaceae</taxon>
        <taxon>Cafeteria</taxon>
    </lineage>
</organism>
<evidence type="ECO:0000256" key="7">
    <source>
        <dbReference type="SAM" id="MobiDB-lite"/>
    </source>
</evidence>
<comment type="subcellular location">
    <subcellularLocation>
        <location evidence="1">Cytoplasm</location>
    </subcellularLocation>
</comment>
<evidence type="ECO:0000313" key="9">
    <source>
        <dbReference type="EMBL" id="KAA0160694.1"/>
    </source>
</evidence>
<dbReference type="PANTHER" id="PTHR12356">
    <property type="entry name" value="NUCLEAR MOVEMENT PROTEIN NUDC"/>
    <property type="match status" value="1"/>
</dbReference>
<comment type="similarity">
    <text evidence="2">Belongs to the nudC family.</text>
</comment>
<evidence type="ECO:0000256" key="3">
    <source>
        <dbReference type="ARBA" id="ARBA00017641"/>
    </source>
</evidence>
<reference evidence="9 10" key="1">
    <citation type="submission" date="2019-07" db="EMBL/GenBank/DDBJ databases">
        <title>Genomes of Cafeteria roenbergensis.</title>
        <authorList>
            <person name="Fischer M.G."/>
            <person name="Hackl T."/>
            <person name="Roman M."/>
        </authorList>
    </citation>
    <scope>NUCLEOTIDE SEQUENCE [LARGE SCALE GENOMIC DNA]</scope>
    <source>
        <strain evidence="9 10">E4-10P</strain>
    </source>
</reference>
<evidence type="ECO:0000313" key="10">
    <source>
        <dbReference type="Proteomes" id="UP000322899"/>
    </source>
</evidence>
<keyword evidence="5" id="KW-0597">Phosphoprotein</keyword>
<dbReference type="Proteomes" id="UP000322899">
    <property type="component" value="Unassembled WGS sequence"/>
</dbReference>
<dbReference type="InterPro" id="IPR037898">
    <property type="entry name" value="NudC_fam"/>
</dbReference>
<feature type="domain" description="CS" evidence="8">
    <location>
        <begin position="193"/>
        <end position="289"/>
    </location>
</feature>
<dbReference type="OrthoDB" id="416217at2759"/>
<sequence length="362" mass="38248">MEDPRVDDMLMAIARQHTRGIDQLLDTFFGFLRRKTDFFSGAGEDRAKKAVLDAMSRQFAAAQRSLAQQAAAKHDEAERLRKRREKDALAKAEAEAAVRARLEAKAAADAKAAAEAAAAAAPAAAAAADDDDVLEPSADGSFDLSAPTKAAPAAAAAAAASSGAKADAPAAKEEGEEAASGEGGIPPSEGNGYSRDLYSWTQTLKEVTITVPVPAGTRGKDLSVSFKPETLSVGLKGAASVLDGPLFAAVAVADCTWTIEDAPASAGGGRLVTVMLAKAYGMAWWPHVVTTEPKLDLSKVEPENSNLGDLDAETRKTVEKMMFDSRQKAMGKPTSDELERQRVLERFMKQHPEMDFSQAKIS</sequence>
<dbReference type="Pfam" id="PF14050">
    <property type="entry name" value="Nudc_N"/>
    <property type="match status" value="1"/>
</dbReference>
<dbReference type="GO" id="GO:0006457">
    <property type="term" value="P:protein folding"/>
    <property type="evidence" value="ECO:0007669"/>
    <property type="project" value="TreeGrafter"/>
</dbReference>